<protein>
    <submittedName>
        <fullName evidence="2">Uncharacterized protein</fullName>
    </submittedName>
</protein>
<evidence type="ECO:0000256" key="1">
    <source>
        <dbReference type="SAM" id="MobiDB-lite"/>
    </source>
</evidence>
<gene>
    <name evidence="2" type="ORF">SAMN06295900_11318</name>
</gene>
<dbReference type="AlphaFoldDB" id="A0A1X7G207"/>
<reference evidence="3" key="1">
    <citation type="submission" date="2017-04" db="EMBL/GenBank/DDBJ databases">
        <authorList>
            <person name="Varghese N."/>
            <person name="Submissions S."/>
        </authorList>
    </citation>
    <scope>NUCLEOTIDE SEQUENCE [LARGE SCALE GENOMIC DNA]</scope>
    <source>
        <strain evidence="3">Ballard 720</strain>
    </source>
</reference>
<name>A0A1X7G207_TRICW</name>
<dbReference type="Proteomes" id="UP000192911">
    <property type="component" value="Unassembled WGS sequence"/>
</dbReference>
<accession>A0A1X7G207</accession>
<feature type="compositionally biased region" description="Basic and acidic residues" evidence="1">
    <location>
        <begin position="24"/>
        <end position="43"/>
    </location>
</feature>
<feature type="region of interest" description="Disordered" evidence="1">
    <location>
        <begin position="1"/>
        <end position="48"/>
    </location>
</feature>
<evidence type="ECO:0000313" key="2">
    <source>
        <dbReference type="EMBL" id="SMF62623.1"/>
    </source>
</evidence>
<evidence type="ECO:0000313" key="3">
    <source>
        <dbReference type="Proteomes" id="UP000192911"/>
    </source>
</evidence>
<sequence length="200" mass="23120">MEETTDRHCGKASSGKGRVKHALRSSDHGARHRPDACHRDRAGNRGHPTFRQRFRQRGQRRLLRAVRGPARAFGPWRQCFVAVTIVCLGNRSRNSMTQVSRLTSLTLQPHRKDRLWPKCSEAKVGRCAVADGRAHRRERRYAVIHHAPKKIAPQAFDLRRYSWRGQLRRKRPAVVRQHAYIVTVSATSLKSAIWSKFMYL</sequence>
<dbReference type="EMBL" id="FXAH01000013">
    <property type="protein sequence ID" value="SMF62623.1"/>
    <property type="molecule type" value="Genomic_DNA"/>
</dbReference>
<dbReference type="STRING" id="28094.SAMN06295900_11318"/>
<proteinExistence type="predicted"/>
<keyword evidence="3" id="KW-1185">Reference proteome</keyword>
<organism evidence="2 3">
    <name type="scientific">Trinickia caryophylli</name>
    <name type="common">Paraburkholderia caryophylli</name>
    <dbReference type="NCBI Taxonomy" id="28094"/>
    <lineage>
        <taxon>Bacteria</taxon>
        <taxon>Pseudomonadati</taxon>
        <taxon>Pseudomonadota</taxon>
        <taxon>Betaproteobacteria</taxon>
        <taxon>Burkholderiales</taxon>
        <taxon>Burkholderiaceae</taxon>
        <taxon>Trinickia</taxon>
    </lineage>
</organism>